<feature type="transmembrane region" description="Helical" evidence="1">
    <location>
        <begin position="206"/>
        <end position="231"/>
    </location>
</feature>
<dbReference type="Proteomes" id="UP000038009">
    <property type="component" value="Unassembled WGS sequence"/>
</dbReference>
<dbReference type="VEuPathDB" id="TriTrypDB:Lsey_0011_0340"/>
<feature type="transmembrane region" description="Helical" evidence="1">
    <location>
        <begin position="61"/>
        <end position="87"/>
    </location>
</feature>
<organism evidence="3 4">
    <name type="scientific">Leptomonas seymouri</name>
    <dbReference type="NCBI Taxonomy" id="5684"/>
    <lineage>
        <taxon>Eukaryota</taxon>
        <taxon>Discoba</taxon>
        <taxon>Euglenozoa</taxon>
        <taxon>Kinetoplastea</taxon>
        <taxon>Metakinetoplastina</taxon>
        <taxon>Trypanosomatida</taxon>
        <taxon>Trypanosomatidae</taxon>
        <taxon>Leishmaniinae</taxon>
        <taxon>Leptomonas</taxon>
    </lineage>
</organism>
<feature type="transmembrane region" description="Helical" evidence="1">
    <location>
        <begin position="477"/>
        <end position="498"/>
    </location>
</feature>
<evidence type="ECO:0000313" key="4">
    <source>
        <dbReference type="Proteomes" id="UP000038009"/>
    </source>
</evidence>
<keyword evidence="1" id="KW-0472">Membrane</keyword>
<dbReference type="PANTHER" id="PTHR39669">
    <property type="entry name" value="MEMBRANE-ASSOCIATED PROTEIN"/>
    <property type="match status" value="1"/>
</dbReference>
<sequence length="518" mass="57645">MAKFVLLVGALLSFALCMAAVTATAQRSLECQMAWSEPSADNDLMTCLGNSKRIGSQWRYYVFPGFAALIFLFTMFGLPVVFCCRCCRCCHRCVMPKDTTDRGVARCWLWMWTFIAVIIACGVCVLLVYGSVLLVQSADKILDDADNKTVSYFSEVRDNLTSLLTDYSKNPPEVPNVDMSAFDTVTSEARGNITTIRTDYFKYFHIAEIVVCCVGGVGVALMLSILFFACYRCTGRCVLLWSFFYYFFALIFAILAVVFTLCIYATTAACGEITLQYKREPGLFQWYLVPWCDKKFNFRELRAQVSSLETTAAHSACEQVLTYCDNIDEYPSGNENHFFLCGKGISAASECKTLDDVIAVVTSTHAKSILVNTMCVNQEGMVYLEDCTISECVKRCVDYQHPPLPLKSHAVSISNSVAYATNVSTALSYIHPLIQSNFIIDKAVSTIDTPTYGTGFTMDGEDSKDSKHCSALRSACIMLGVGFFVGALMFILGIYIMHRGSWVWGEMREEEKSASVCE</sequence>
<gene>
    <name evidence="3" type="ORF">ABL78_0830</name>
</gene>
<evidence type="ECO:0000256" key="1">
    <source>
        <dbReference type="SAM" id="Phobius"/>
    </source>
</evidence>
<feature type="transmembrane region" description="Helical" evidence="1">
    <location>
        <begin position="108"/>
        <end position="129"/>
    </location>
</feature>
<keyword evidence="2" id="KW-0732">Signal</keyword>
<evidence type="ECO:0000313" key="3">
    <source>
        <dbReference type="EMBL" id="KPI90077.1"/>
    </source>
</evidence>
<feature type="chain" id="PRO_5005857354" evidence="2">
    <location>
        <begin position="20"/>
        <end position="518"/>
    </location>
</feature>
<reference evidence="3 4" key="1">
    <citation type="journal article" date="2015" name="PLoS Pathog.">
        <title>Leptomonas seymouri: Adaptations to the Dixenous Life Cycle Analyzed by Genome Sequencing, Transcriptome Profiling and Co-infection with Leishmania donovani.</title>
        <authorList>
            <person name="Kraeva N."/>
            <person name="Butenko A."/>
            <person name="Hlavacova J."/>
            <person name="Kostygov A."/>
            <person name="Myskova J."/>
            <person name="Grybchuk D."/>
            <person name="Lestinova T."/>
            <person name="Votypka J."/>
            <person name="Volf P."/>
            <person name="Opperdoes F."/>
            <person name="Flegontov P."/>
            <person name="Lukes J."/>
            <person name="Yurchenko V."/>
        </authorList>
    </citation>
    <scope>NUCLEOTIDE SEQUENCE [LARGE SCALE GENOMIC DNA]</scope>
    <source>
        <strain evidence="3 4">ATCC 30220</strain>
    </source>
</reference>
<dbReference type="PANTHER" id="PTHR39669:SF2">
    <property type="entry name" value="MEMBRANE-ASSOCIATED PROTEIN"/>
    <property type="match status" value="1"/>
</dbReference>
<feature type="signal peptide" evidence="2">
    <location>
        <begin position="1"/>
        <end position="19"/>
    </location>
</feature>
<keyword evidence="1" id="KW-1133">Transmembrane helix</keyword>
<keyword evidence="1" id="KW-0812">Transmembrane</keyword>
<name>A0A0N0P8Y8_LEPSE</name>
<dbReference type="EMBL" id="LJSK01000011">
    <property type="protein sequence ID" value="KPI90077.1"/>
    <property type="molecule type" value="Genomic_DNA"/>
</dbReference>
<dbReference type="OrthoDB" id="252716at2759"/>
<protein>
    <submittedName>
        <fullName evidence="3">Uncharacterized protein</fullName>
    </submittedName>
</protein>
<dbReference type="OMA" id="HRGAFIW"/>
<keyword evidence="4" id="KW-1185">Reference proteome</keyword>
<accession>A0A0N0P8Y8</accession>
<proteinExistence type="predicted"/>
<feature type="transmembrane region" description="Helical" evidence="1">
    <location>
        <begin position="243"/>
        <end position="266"/>
    </location>
</feature>
<evidence type="ECO:0000256" key="2">
    <source>
        <dbReference type="SAM" id="SignalP"/>
    </source>
</evidence>
<comment type="caution">
    <text evidence="3">The sequence shown here is derived from an EMBL/GenBank/DDBJ whole genome shotgun (WGS) entry which is preliminary data.</text>
</comment>
<dbReference type="AlphaFoldDB" id="A0A0N0P8Y8"/>